<sequence length="265" mass="29759">MTDPAPLRGWDAFRPLDLLANTGVAAAYKTMFITLRQLVVGRRLTVRVGSPEDGILVLTVTRFSSEMDLRRLAWGGHHDVRLEATDISWRDYEFNRADVTLHNLHFRGSLRPTELVASPVELTLELPTPALDDLFRWAAPRLSGEVGPDGIARLHFAKRRGSGHVEVDARLDGSTLWVTPRAVVRRRRWILPARTPSYRVRLPELPNGLQLTSIDFAPGIVRLTGTLPEWRTDMPRTRLEGVIGQLSVVGRPLSLIWSGATDSRR</sequence>
<evidence type="ECO:0008006" key="3">
    <source>
        <dbReference type="Google" id="ProtNLM"/>
    </source>
</evidence>
<organism evidence="1 2">
    <name type="scientific">Mycolicibacterium hodleri</name>
    <dbReference type="NCBI Taxonomy" id="49897"/>
    <lineage>
        <taxon>Bacteria</taxon>
        <taxon>Bacillati</taxon>
        <taxon>Actinomycetota</taxon>
        <taxon>Actinomycetes</taxon>
        <taxon>Mycobacteriales</taxon>
        <taxon>Mycobacteriaceae</taxon>
        <taxon>Mycolicibacterium</taxon>
    </lineage>
</organism>
<dbReference type="Proteomes" id="UP000320095">
    <property type="component" value="Unassembled WGS sequence"/>
</dbReference>
<comment type="caution">
    <text evidence="1">The sequence shown here is derived from an EMBL/GenBank/DDBJ whole genome shotgun (WGS) entry which is preliminary data.</text>
</comment>
<accession>A0A502E7P5</accession>
<name>A0A502E7P5_9MYCO</name>
<proteinExistence type="predicted"/>
<evidence type="ECO:0000313" key="2">
    <source>
        <dbReference type="Proteomes" id="UP000320095"/>
    </source>
</evidence>
<dbReference type="AlphaFoldDB" id="A0A502E7P5"/>
<dbReference type="RefSeq" id="WP_140692747.1">
    <property type="nucleotide sequence ID" value="NZ_RCZG01000005.1"/>
</dbReference>
<gene>
    <name evidence="1" type="ORF">EAH80_16145</name>
</gene>
<keyword evidence="2" id="KW-1185">Reference proteome</keyword>
<evidence type="ECO:0000313" key="1">
    <source>
        <dbReference type="EMBL" id="TPG33765.1"/>
    </source>
</evidence>
<reference evidence="1 2" key="1">
    <citation type="journal article" date="2019" name="Environ. Microbiol.">
        <title>Species interactions and distinct microbial communities in high Arctic permafrost affected cryosols are associated with the CH4 and CO2 gas fluxes.</title>
        <authorList>
            <person name="Altshuler I."/>
            <person name="Hamel J."/>
            <person name="Turney S."/>
            <person name="Magnuson E."/>
            <person name="Levesque R."/>
            <person name="Greer C."/>
            <person name="Whyte L.G."/>
        </authorList>
    </citation>
    <scope>NUCLEOTIDE SEQUENCE [LARGE SCALE GENOMIC DNA]</scope>
    <source>
        <strain evidence="1 2">S5.20</strain>
    </source>
</reference>
<dbReference type="OrthoDB" id="3579012at2"/>
<dbReference type="EMBL" id="RCZG01000005">
    <property type="protein sequence ID" value="TPG33765.1"/>
    <property type="molecule type" value="Genomic_DNA"/>
</dbReference>
<protein>
    <recommendedName>
        <fullName evidence="3">DUF2993 domain-containing protein</fullName>
    </recommendedName>
</protein>